<sequence length="391" mass="42795">MRASTSSKVDNPPPNDQNSGNSPRNRAIGQEDAGYSTKESAPSSSRQDETAPEISQDYMVPGVSNHSSVVTRYMQKAILHPKSFRADIVSISLLQDSFHKFSCATGLKANLEKSSIYMEGVIGNLKFDILQSLGYMEGSLPFKYLGVPHSTKKLTIPQCVPLVEKFAARINCCGPTPEKPNLRPDTKPENAPSGDKAAETLNKHLRTRTLKEDKKDKSLDVGSNGSSLFTSATSISELTKKDTCTYMKFRREELESVLPEGLPTGMLKEFNDSMRDDLLIRQSFLDLRDNFRRVVDPTLQSNAKVVKLGITPIMTSGMVMQLLAGSKIIQVYNNVREDQALLNSVQKLLGILVAVGEAVAYVLSGMYGSVSQLGVGNAIRIILQCGVIICL</sequence>
<feature type="region of interest" description="Disordered" evidence="2">
    <location>
        <begin position="177"/>
        <end position="199"/>
    </location>
</feature>
<proteinExistence type="predicted"/>
<name>A0A2G2Z176_CAPAN</name>
<dbReference type="EMBL" id="AYRZ02000007">
    <property type="protein sequence ID" value="PHT75625.1"/>
    <property type="molecule type" value="Genomic_DNA"/>
</dbReference>
<dbReference type="AlphaFoldDB" id="A0A2G2Z176"/>
<protein>
    <submittedName>
        <fullName evidence="3">Uncharacterized protein</fullName>
    </submittedName>
</protein>
<dbReference type="GO" id="GO:0015031">
    <property type="term" value="P:protein transport"/>
    <property type="evidence" value="ECO:0007669"/>
    <property type="project" value="InterPro"/>
</dbReference>
<accession>A0A2G2Z176</accession>
<keyword evidence="4" id="KW-1185">Reference proteome</keyword>
<feature type="region of interest" description="Disordered" evidence="2">
    <location>
        <begin position="205"/>
        <end position="224"/>
    </location>
</feature>
<evidence type="ECO:0000313" key="3">
    <source>
        <dbReference type="EMBL" id="PHT75625.1"/>
    </source>
</evidence>
<evidence type="ECO:0000313" key="4">
    <source>
        <dbReference type="Proteomes" id="UP000222542"/>
    </source>
</evidence>
<organism evidence="3 4">
    <name type="scientific">Capsicum annuum</name>
    <name type="common">Capsicum pepper</name>
    <dbReference type="NCBI Taxonomy" id="4072"/>
    <lineage>
        <taxon>Eukaryota</taxon>
        <taxon>Viridiplantae</taxon>
        <taxon>Streptophyta</taxon>
        <taxon>Embryophyta</taxon>
        <taxon>Tracheophyta</taxon>
        <taxon>Spermatophyta</taxon>
        <taxon>Magnoliopsida</taxon>
        <taxon>eudicotyledons</taxon>
        <taxon>Gunneridae</taxon>
        <taxon>Pentapetalae</taxon>
        <taxon>asterids</taxon>
        <taxon>lamiids</taxon>
        <taxon>Solanales</taxon>
        <taxon>Solanaceae</taxon>
        <taxon>Solanoideae</taxon>
        <taxon>Capsiceae</taxon>
        <taxon>Capsicum</taxon>
    </lineage>
</organism>
<reference evidence="3 4" key="2">
    <citation type="journal article" date="2017" name="Genome Biol.">
        <title>New reference genome sequences of hot pepper reveal the massive evolution of plant disease-resistance genes by retroduplication.</title>
        <authorList>
            <person name="Kim S."/>
            <person name="Park J."/>
            <person name="Yeom S.I."/>
            <person name="Kim Y.M."/>
            <person name="Seo E."/>
            <person name="Kim K.T."/>
            <person name="Kim M.S."/>
            <person name="Lee J.M."/>
            <person name="Cheong K."/>
            <person name="Shin H.S."/>
            <person name="Kim S.B."/>
            <person name="Han K."/>
            <person name="Lee J."/>
            <person name="Park M."/>
            <person name="Lee H.A."/>
            <person name="Lee H.Y."/>
            <person name="Lee Y."/>
            <person name="Oh S."/>
            <person name="Lee J.H."/>
            <person name="Choi E."/>
            <person name="Choi E."/>
            <person name="Lee S.E."/>
            <person name="Jeon J."/>
            <person name="Kim H."/>
            <person name="Choi G."/>
            <person name="Song H."/>
            <person name="Lee J."/>
            <person name="Lee S.C."/>
            <person name="Kwon J.K."/>
            <person name="Lee H.Y."/>
            <person name="Koo N."/>
            <person name="Hong Y."/>
            <person name="Kim R.W."/>
            <person name="Kang W.H."/>
            <person name="Huh J.H."/>
            <person name="Kang B.C."/>
            <person name="Yang T.J."/>
            <person name="Lee Y.H."/>
            <person name="Bennetzen J.L."/>
            <person name="Choi D."/>
        </authorList>
    </citation>
    <scope>NUCLEOTIDE SEQUENCE [LARGE SCALE GENOMIC DNA]</scope>
    <source>
        <strain evidence="4">cv. CM334</strain>
    </source>
</reference>
<dbReference type="PANTHER" id="PTHR33116">
    <property type="entry name" value="REVERSE TRANSCRIPTASE ZINC-BINDING DOMAIN-CONTAINING PROTEIN-RELATED-RELATED"/>
    <property type="match status" value="1"/>
</dbReference>
<dbReference type="GO" id="GO:0009535">
    <property type="term" value="C:chloroplast thylakoid membrane"/>
    <property type="evidence" value="ECO:0007669"/>
    <property type="project" value="UniProtKB-SubCell"/>
</dbReference>
<reference evidence="3 4" key="1">
    <citation type="journal article" date="2014" name="Nat. Genet.">
        <title>Genome sequence of the hot pepper provides insights into the evolution of pungency in Capsicum species.</title>
        <authorList>
            <person name="Kim S."/>
            <person name="Park M."/>
            <person name="Yeom S.I."/>
            <person name="Kim Y.M."/>
            <person name="Lee J.M."/>
            <person name="Lee H.A."/>
            <person name="Seo E."/>
            <person name="Choi J."/>
            <person name="Cheong K."/>
            <person name="Kim K.T."/>
            <person name="Jung K."/>
            <person name="Lee G.W."/>
            <person name="Oh S.K."/>
            <person name="Bae C."/>
            <person name="Kim S.B."/>
            <person name="Lee H.Y."/>
            <person name="Kim S.Y."/>
            <person name="Kim M.S."/>
            <person name="Kang B.C."/>
            <person name="Jo Y.D."/>
            <person name="Yang H.B."/>
            <person name="Jeong H.J."/>
            <person name="Kang W.H."/>
            <person name="Kwon J.K."/>
            <person name="Shin C."/>
            <person name="Lim J.Y."/>
            <person name="Park J.H."/>
            <person name="Huh J.H."/>
            <person name="Kim J.S."/>
            <person name="Kim B.D."/>
            <person name="Cohen O."/>
            <person name="Paran I."/>
            <person name="Suh M.C."/>
            <person name="Lee S.B."/>
            <person name="Kim Y.K."/>
            <person name="Shin Y."/>
            <person name="Noh S.J."/>
            <person name="Park J."/>
            <person name="Seo Y.S."/>
            <person name="Kwon S.Y."/>
            <person name="Kim H.A."/>
            <person name="Park J.M."/>
            <person name="Kim H.J."/>
            <person name="Choi S.B."/>
            <person name="Bosland P.W."/>
            <person name="Reeves G."/>
            <person name="Jo S.H."/>
            <person name="Lee B.W."/>
            <person name="Cho H.T."/>
            <person name="Choi H.S."/>
            <person name="Lee M.S."/>
            <person name="Yu Y."/>
            <person name="Do Choi Y."/>
            <person name="Park B.S."/>
            <person name="van Deynze A."/>
            <person name="Ashrafi H."/>
            <person name="Hill T."/>
            <person name="Kim W.T."/>
            <person name="Pai H.S."/>
            <person name="Ahn H.K."/>
            <person name="Yeam I."/>
            <person name="Giovannoni J.J."/>
            <person name="Rose J.K."/>
            <person name="Sorensen I."/>
            <person name="Lee S.J."/>
            <person name="Kim R.W."/>
            <person name="Choi I.Y."/>
            <person name="Choi B.S."/>
            <person name="Lim J.S."/>
            <person name="Lee Y.H."/>
            <person name="Choi D."/>
        </authorList>
    </citation>
    <scope>NUCLEOTIDE SEQUENCE [LARGE SCALE GENOMIC DNA]</scope>
    <source>
        <strain evidence="4">cv. CM334</strain>
    </source>
</reference>
<comment type="subcellular location">
    <subcellularLocation>
        <location evidence="1">Plastid</location>
        <location evidence="1">Chloroplast thylakoid membrane</location>
        <topology evidence="1">Multi-pass membrane protein</topology>
    </subcellularLocation>
</comment>
<gene>
    <name evidence="3" type="ORF">T459_19147</name>
</gene>
<dbReference type="InterPro" id="IPR023201">
    <property type="entry name" value="SecY_dom_sf"/>
</dbReference>
<dbReference type="Gene3D" id="1.10.3370.10">
    <property type="entry name" value="SecY subunit domain"/>
    <property type="match status" value="1"/>
</dbReference>
<comment type="caution">
    <text evidence="3">The sequence shown here is derived from an EMBL/GenBank/DDBJ whole genome shotgun (WGS) entry which is preliminary data.</text>
</comment>
<dbReference type="PANTHER" id="PTHR33116:SF66">
    <property type="entry name" value="REVERSE TRANSCRIPTASE ZINC-BINDING DOMAIN-CONTAINING PROTEIN"/>
    <property type="match status" value="1"/>
</dbReference>
<dbReference type="SUPFAM" id="SSF103491">
    <property type="entry name" value="Preprotein translocase SecY subunit"/>
    <property type="match status" value="1"/>
</dbReference>
<feature type="region of interest" description="Disordered" evidence="2">
    <location>
        <begin position="1"/>
        <end position="60"/>
    </location>
</feature>
<dbReference type="Proteomes" id="UP000222542">
    <property type="component" value="Unassembled WGS sequence"/>
</dbReference>
<feature type="compositionally biased region" description="Basic and acidic residues" evidence="2">
    <location>
        <begin position="209"/>
        <end position="219"/>
    </location>
</feature>
<dbReference type="InterPro" id="IPR002208">
    <property type="entry name" value="SecY/SEC61-alpha"/>
</dbReference>
<evidence type="ECO:0000256" key="1">
    <source>
        <dbReference type="ARBA" id="ARBA00004454"/>
    </source>
</evidence>
<dbReference type="Gramene" id="PHT75625">
    <property type="protein sequence ID" value="PHT75625"/>
    <property type="gene ID" value="T459_19147"/>
</dbReference>
<dbReference type="Pfam" id="PF00344">
    <property type="entry name" value="SecY"/>
    <property type="match status" value="1"/>
</dbReference>
<evidence type="ECO:0000256" key="2">
    <source>
        <dbReference type="SAM" id="MobiDB-lite"/>
    </source>
</evidence>